<dbReference type="CDD" id="cd01056">
    <property type="entry name" value="Euk_Ferritin"/>
    <property type="match status" value="1"/>
</dbReference>
<dbReference type="Proteomes" id="UP000005203">
    <property type="component" value="Linkage group LG14"/>
</dbReference>
<dbReference type="OrthoDB" id="6363126at2759"/>
<organism evidence="9">
    <name type="scientific">Apis mellifera</name>
    <name type="common">Honeybee</name>
    <dbReference type="NCBI Taxonomy" id="7460"/>
    <lineage>
        <taxon>Eukaryota</taxon>
        <taxon>Metazoa</taxon>
        <taxon>Ecdysozoa</taxon>
        <taxon>Arthropoda</taxon>
        <taxon>Hexapoda</taxon>
        <taxon>Insecta</taxon>
        <taxon>Pterygota</taxon>
        <taxon>Neoptera</taxon>
        <taxon>Endopterygota</taxon>
        <taxon>Hymenoptera</taxon>
        <taxon>Apocrita</taxon>
        <taxon>Aculeata</taxon>
        <taxon>Apoidea</taxon>
        <taxon>Anthophila</taxon>
        <taxon>Apidae</taxon>
        <taxon>Apis</taxon>
    </lineage>
</organism>
<keyword evidence="2 6" id="KW-0409">Iron storage</keyword>
<reference evidence="9" key="1">
    <citation type="submission" date="2021-01" db="UniProtKB">
        <authorList>
            <consortium name="EnsemblMetazoa"/>
        </authorList>
    </citation>
    <scope>IDENTIFICATION</scope>
    <source>
        <strain evidence="9">DH4</strain>
    </source>
</reference>
<dbReference type="InterPro" id="IPR012347">
    <property type="entry name" value="Ferritin-like"/>
</dbReference>
<dbReference type="GO" id="GO:0008198">
    <property type="term" value="F:ferrous iron binding"/>
    <property type="evidence" value="ECO:0007669"/>
    <property type="project" value="TreeGrafter"/>
</dbReference>
<dbReference type="EnsemblMetazoa" id="XM_624073">
    <property type="protein sequence ID" value="XP_624076"/>
    <property type="gene ID" value="LOC551684"/>
</dbReference>
<sequence length="217" mass="25186">MLFLGILFIFLATASAEYCTDEVNKFCSTTKKHEIGIESNCNATYGNIHELLVPLQSYAYGNIEYSFRFLLMSTYLGNYENQREGFKKLYRKYSDEMWENGIDLIKYITKRGGSMNFGQEPKFTPMIKTLELNEFASLATALEIQKSFANQALKIHEKANKKQDSAIAHYMEEKFLEPQADRVRELAGHIRDMKRFIDESSSHLSIFLFDQYLQQSV</sequence>
<evidence type="ECO:0000256" key="4">
    <source>
        <dbReference type="ARBA" id="ARBA00023004"/>
    </source>
</evidence>
<dbReference type="Gene3D" id="1.20.1260.10">
    <property type="match status" value="1"/>
</dbReference>
<evidence type="ECO:0000256" key="5">
    <source>
        <dbReference type="PIRSR" id="PIRSR601519-1"/>
    </source>
</evidence>
<dbReference type="InterPro" id="IPR001519">
    <property type="entry name" value="Ferritin"/>
</dbReference>
<dbReference type="PROSITE" id="PS50905">
    <property type="entry name" value="FERRITIN_LIKE"/>
    <property type="match status" value="1"/>
</dbReference>
<dbReference type="SUPFAM" id="SSF47240">
    <property type="entry name" value="Ferritin-like"/>
    <property type="match status" value="1"/>
</dbReference>
<dbReference type="InterPro" id="IPR009078">
    <property type="entry name" value="Ferritin-like_SF"/>
</dbReference>
<evidence type="ECO:0000313" key="9">
    <source>
        <dbReference type="EnsemblMetazoa" id="XP_624076"/>
    </source>
</evidence>
<evidence type="ECO:0000313" key="11">
    <source>
        <dbReference type="RefSeq" id="XP_624076.1"/>
    </source>
</evidence>
<keyword evidence="3 5" id="KW-0479">Metal-binding</keyword>
<dbReference type="SMR" id="A0A7M7R7Z9"/>
<proteinExistence type="inferred from homology"/>
<evidence type="ECO:0000256" key="6">
    <source>
        <dbReference type="RuleBase" id="RU361145"/>
    </source>
</evidence>
<dbReference type="PANTHER" id="PTHR11431:SF51">
    <property type="entry name" value="FERRITIN"/>
    <property type="match status" value="1"/>
</dbReference>
<evidence type="ECO:0000313" key="10">
    <source>
        <dbReference type="Proteomes" id="UP000005203"/>
    </source>
</evidence>
<dbReference type="InterPro" id="IPR009040">
    <property type="entry name" value="Ferritin-like_diiron"/>
</dbReference>
<accession>A0A8B9B1F5</accession>
<gene>
    <name evidence="9" type="primary">551684</name>
    <name evidence="11" type="synonym">LOC551684</name>
</gene>
<feature type="chain" id="PRO_5044660895" description="Ferritin" evidence="7">
    <location>
        <begin position="17"/>
        <end position="217"/>
    </location>
</feature>
<dbReference type="GO" id="GO:0005737">
    <property type="term" value="C:cytoplasm"/>
    <property type="evidence" value="ECO:0007669"/>
    <property type="project" value="TreeGrafter"/>
</dbReference>
<keyword evidence="7" id="KW-0732">Signal</keyword>
<accession>A0A7M7R7Z9</accession>
<dbReference type="KEGG" id="ame:551684"/>
<evidence type="ECO:0000259" key="8">
    <source>
        <dbReference type="PROSITE" id="PS50905"/>
    </source>
</evidence>
<comment type="function">
    <text evidence="6">Stores iron in a soluble, non-toxic, readily available form. Important for iron homeostasis. Iron is taken up in the ferrous form and deposited as ferric hydroxides after oxidation.</text>
</comment>
<evidence type="ECO:0000256" key="2">
    <source>
        <dbReference type="ARBA" id="ARBA00022434"/>
    </source>
</evidence>
<evidence type="ECO:0000256" key="1">
    <source>
        <dbReference type="ARBA" id="ARBA00007513"/>
    </source>
</evidence>
<dbReference type="GO" id="GO:0006879">
    <property type="term" value="P:intracellular iron ion homeostasis"/>
    <property type="evidence" value="ECO:0007669"/>
    <property type="project" value="UniProtKB-KW"/>
</dbReference>
<name>A0A7M7R7Z9_APIME</name>
<protein>
    <recommendedName>
        <fullName evidence="6">Ferritin</fullName>
    </recommendedName>
</protein>
<feature type="domain" description="Ferritin-like diiron" evidence="8">
    <location>
        <begin position="45"/>
        <end position="197"/>
    </location>
</feature>
<dbReference type="AlphaFoldDB" id="A0A7M7R7Z9"/>
<dbReference type="GO" id="GO:0006826">
    <property type="term" value="P:iron ion transport"/>
    <property type="evidence" value="ECO:0007669"/>
    <property type="project" value="InterPro"/>
</dbReference>
<dbReference type="GO" id="GO:0008199">
    <property type="term" value="F:ferric iron binding"/>
    <property type="evidence" value="ECO:0007669"/>
    <property type="project" value="InterPro"/>
</dbReference>
<feature type="binding site" evidence="5">
    <location>
        <position position="179"/>
    </location>
    <ligand>
        <name>Fe cation</name>
        <dbReference type="ChEBI" id="CHEBI:24875"/>
        <label>1</label>
    </ligand>
</feature>
<dbReference type="InterPro" id="IPR008331">
    <property type="entry name" value="Ferritin_DPS_dom"/>
</dbReference>
<evidence type="ECO:0000256" key="7">
    <source>
        <dbReference type="SAM" id="SignalP"/>
    </source>
</evidence>
<dbReference type="Pfam" id="PF00210">
    <property type="entry name" value="Ferritin"/>
    <property type="match status" value="1"/>
</dbReference>
<comment type="similarity">
    <text evidence="1 6">Belongs to the ferritin family.</text>
</comment>
<keyword evidence="10" id="KW-1185">Reference proteome</keyword>
<evidence type="ECO:0000256" key="3">
    <source>
        <dbReference type="ARBA" id="ARBA00022723"/>
    </source>
</evidence>
<reference evidence="11" key="2">
    <citation type="submission" date="2025-04" db="UniProtKB">
        <authorList>
            <consortium name="RefSeq"/>
        </authorList>
    </citation>
    <scope>IDENTIFICATION</scope>
    <source>
        <strain evidence="11">DH4</strain>
        <tissue evidence="11">Whole body</tissue>
    </source>
</reference>
<dbReference type="RefSeq" id="XP_624076.1">
    <property type="nucleotide sequence ID" value="XM_624073.5"/>
</dbReference>
<dbReference type="OMA" id="MSTHFGN"/>
<dbReference type="PANTHER" id="PTHR11431">
    <property type="entry name" value="FERRITIN"/>
    <property type="match status" value="1"/>
</dbReference>
<feature type="signal peptide" evidence="7">
    <location>
        <begin position="1"/>
        <end position="16"/>
    </location>
</feature>
<keyword evidence="4 5" id="KW-0408">Iron</keyword>